<dbReference type="InterPro" id="IPR001647">
    <property type="entry name" value="HTH_TetR"/>
</dbReference>
<dbReference type="EMBL" id="CP038799">
    <property type="protein sequence ID" value="QIV83322.1"/>
    <property type="molecule type" value="Genomic_DNA"/>
</dbReference>
<feature type="DNA-binding region" description="H-T-H motif" evidence="2">
    <location>
        <begin position="39"/>
        <end position="58"/>
    </location>
</feature>
<dbReference type="GO" id="GO:0003677">
    <property type="term" value="F:DNA binding"/>
    <property type="evidence" value="ECO:0007669"/>
    <property type="project" value="UniProtKB-UniRule"/>
</dbReference>
<dbReference type="InterPro" id="IPR009057">
    <property type="entry name" value="Homeodomain-like_sf"/>
</dbReference>
<feature type="domain" description="HTH tetR-type" evidence="3">
    <location>
        <begin position="16"/>
        <end position="76"/>
    </location>
</feature>
<keyword evidence="5" id="KW-1185">Reference proteome</keyword>
<dbReference type="AlphaFoldDB" id="A0A6H0S6U5"/>
<dbReference type="RefSeq" id="WP_168143732.1">
    <property type="nucleotide sequence ID" value="NZ_CP038799.1"/>
</dbReference>
<protein>
    <submittedName>
        <fullName evidence="4">TetR family transcriptional regulator</fullName>
    </submittedName>
</protein>
<evidence type="ECO:0000256" key="2">
    <source>
        <dbReference type="PROSITE-ProRule" id="PRU00335"/>
    </source>
</evidence>
<name>A0A6H0S6U5_9MYCO</name>
<sequence length="184" mass="19575">MSPRGHDWLIGADRRTAAAERIYSAAAVLMGRGGIDEVDIDALAAAVHCSRATVYRHAGSKAQIRDAVLARSAARIVATVRAAVAELAGPDRVQTAILVALREIRADPLAATVVDAPGSRSLTASDAVMRYAAEFAGVTDDDPEAAAWIVRVVLSLLFWPATDLATERRMLERFLAPAFGREPS</sequence>
<proteinExistence type="predicted"/>
<dbReference type="Gene3D" id="1.10.357.10">
    <property type="entry name" value="Tetracycline Repressor, domain 2"/>
    <property type="match status" value="1"/>
</dbReference>
<reference evidence="4 5" key="1">
    <citation type="submission" date="2019-04" db="EMBL/GenBank/DDBJ databases">
        <title>Draft, Whole-Genome Sequence of the Anthracene-degrading Mycobacterium frederiksbergense LB501T, Isolated from a Polycyclic Aromatic Hydrocarbon (PAH)-Contaminated Soil.</title>
        <authorList>
            <person name="Augelletti F."/>
        </authorList>
    </citation>
    <scope>NUCLEOTIDE SEQUENCE [LARGE SCALE GENOMIC DNA]</scope>
    <source>
        <strain evidence="4 5">LB 501T</strain>
    </source>
</reference>
<dbReference type="PROSITE" id="PS50977">
    <property type="entry name" value="HTH_TETR_2"/>
    <property type="match status" value="1"/>
</dbReference>
<dbReference type="SUPFAM" id="SSF46689">
    <property type="entry name" value="Homeodomain-like"/>
    <property type="match status" value="1"/>
</dbReference>
<dbReference type="Pfam" id="PF00440">
    <property type="entry name" value="TetR_N"/>
    <property type="match status" value="1"/>
</dbReference>
<gene>
    <name evidence="4" type="ORF">EXE63_22390</name>
</gene>
<evidence type="ECO:0000256" key="1">
    <source>
        <dbReference type="ARBA" id="ARBA00023125"/>
    </source>
</evidence>
<organism evidence="4 5">
    <name type="scientific">Mycolicibacterium frederiksbergense</name>
    <dbReference type="NCBI Taxonomy" id="117567"/>
    <lineage>
        <taxon>Bacteria</taxon>
        <taxon>Bacillati</taxon>
        <taxon>Actinomycetota</taxon>
        <taxon>Actinomycetes</taxon>
        <taxon>Mycobacteriales</taxon>
        <taxon>Mycobacteriaceae</taxon>
        <taxon>Mycolicibacterium</taxon>
    </lineage>
</organism>
<keyword evidence="1 2" id="KW-0238">DNA-binding</keyword>
<dbReference type="KEGG" id="mfre:EXE63_22390"/>
<evidence type="ECO:0000313" key="5">
    <source>
        <dbReference type="Proteomes" id="UP000501849"/>
    </source>
</evidence>
<evidence type="ECO:0000259" key="3">
    <source>
        <dbReference type="PROSITE" id="PS50977"/>
    </source>
</evidence>
<dbReference type="Proteomes" id="UP000501849">
    <property type="component" value="Chromosome"/>
</dbReference>
<evidence type="ECO:0000313" key="4">
    <source>
        <dbReference type="EMBL" id="QIV83322.1"/>
    </source>
</evidence>
<accession>A0A6H0S6U5</accession>